<feature type="modified residue" description="4-aspartylphosphate" evidence="2">
    <location>
        <position position="47"/>
    </location>
</feature>
<evidence type="ECO:0000259" key="3">
    <source>
        <dbReference type="PROSITE" id="PS50110"/>
    </source>
</evidence>
<evidence type="ECO:0000313" key="4">
    <source>
        <dbReference type="EMBL" id="WTP91504.1"/>
    </source>
</evidence>
<dbReference type="PANTHER" id="PTHR44591:SF3">
    <property type="entry name" value="RESPONSE REGULATORY DOMAIN-CONTAINING PROTEIN"/>
    <property type="match status" value="1"/>
</dbReference>
<sequence>MVDDDRTNRMMLTYRLEVSGLQTATAENGSVALQMLREETFDLVLLDILMPELDGYGTLQVIKNDVKLRDVPVVMMSSLGEMDSVVRCLELGAVDYLPKPLDGLLLTSRVEGLLLKGRLRRLDEDYESWANLLADALPAAVQGTLDPLLLKDLAGRTDGLGRLAREIQKIQPAAQA</sequence>
<dbReference type="InterPro" id="IPR050595">
    <property type="entry name" value="Bact_response_regulator"/>
</dbReference>
<accession>A0AAU1IBH9</accession>
<name>A0AAU1IBH9_9ACTN</name>
<dbReference type="Gene3D" id="3.40.50.2300">
    <property type="match status" value="1"/>
</dbReference>
<dbReference type="InterPro" id="IPR011006">
    <property type="entry name" value="CheY-like_superfamily"/>
</dbReference>
<dbReference type="InterPro" id="IPR001789">
    <property type="entry name" value="Sig_transdc_resp-reg_receiver"/>
</dbReference>
<dbReference type="SUPFAM" id="SSF52172">
    <property type="entry name" value="CheY-like"/>
    <property type="match status" value="1"/>
</dbReference>
<organism evidence="4">
    <name type="scientific">Streptomyces sp. NBC_00180</name>
    <dbReference type="NCBI Taxonomy" id="2903632"/>
    <lineage>
        <taxon>Bacteria</taxon>
        <taxon>Bacillati</taxon>
        <taxon>Actinomycetota</taxon>
        <taxon>Actinomycetes</taxon>
        <taxon>Kitasatosporales</taxon>
        <taxon>Streptomycetaceae</taxon>
        <taxon>Streptomyces</taxon>
    </lineage>
</organism>
<dbReference type="CDD" id="cd17574">
    <property type="entry name" value="REC_OmpR"/>
    <property type="match status" value="1"/>
</dbReference>
<evidence type="ECO:0000256" key="2">
    <source>
        <dbReference type="PROSITE-ProRule" id="PRU00169"/>
    </source>
</evidence>
<dbReference type="AlphaFoldDB" id="A0AAU1IBH9"/>
<evidence type="ECO:0000256" key="1">
    <source>
        <dbReference type="ARBA" id="ARBA00022553"/>
    </source>
</evidence>
<gene>
    <name evidence="4" type="ORF">OG477_42355</name>
</gene>
<dbReference type="Pfam" id="PF00072">
    <property type="entry name" value="Response_reg"/>
    <property type="match status" value="1"/>
</dbReference>
<dbReference type="SMART" id="SM00448">
    <property type="entry name" value="REC"/>
    <property type="match status" value="1"/>
</dbReference>
<reference evidence="4" key="1">
    <citation type="submission" date="2022-10" db="EMBL/GenBank/DDBJ databases">
        <title>The complete genomes of actinobacterial strains from the NBC collection.</title>
        <authorList>
            <person name="Joergensen T.S."/>
            <person name="Alvarez Arevalo M."/>
            <person name="Sterndorff E.B."/>
            <person name="Faurdal D."/>
            <person name="Vuksanovic O."/>
            <person name="Mourched A.-S."/>
            <person name="Charusanti P."/>
            <person name="Shaw S."/>
            <person name="Blin K."/>
            <person name="Weber T."/>
        </authorList>
    </citation>
    <scope>NUCLEOTIDE SEQUENCE</scope>
    <source>
        <strain evidence="4">NBC 00180</strain>
    </source>
</reference>
<dbReference type="EMBL" id="CP108140">
    <property type="protein sequence ID" value="WTP91504.1"/>
    <property type="molecule type" value="Genomic_DNA"/>
</dbReference>
<dbReference type="GO" id="GO:0000160">
    <property type="term" value="P:phosphorelay signal transduction system"/>
    <property type="evidence" value="ECO:0007669"/>
    <property type="project" value="InterPro"/>
</dbReference>
<keyword evidence="1 2" id="KW-0597">Phosphoprotein</keyword>
<protein>
    <submittedName>
        <fullName evidence="4">Response regulator</fullName>
    </submittedName>
</protein>
<feature type="domain" description="Response regulatory" evidence="3">
    <location>
        <begin position="1"/>
        <end position="114"/>
    </location>
</feature>
<proteinExistence type="predicted"/>
<dbReference type="PROSITE" id="PS50110">
    <property type="entry name" value="RESPONSE_REGULATORY"/>
    <property type="match status" value="1"/>
</dbReference>
<dbReference type="PANTHER" id="PTHR44591">
    <property type="entry name" value="STRESS RESPONSE REGULATOR PROTEIN 1"/>
    <property type="match status" value="1"/>
</dbReference>